<proteinExistence type="predicted"/>
<dbReference type="InterPro" id="IPR001610">
    <property type="entry name" value="PAC"/>
</dbReference>
<dbReference type="EC" id="2.7.13.3" evidence="2"/>
<dbReference type="SMART" id="SM00086">
    <property type="entry name" value="PAC"/>
    <property type="match status" value="1"/>
</dbReference>
<dbReference type="SUPFAM" id="SSF55874">
    <property type="entry name" value="ATPase domain of HSP90 chaperone/DNA topoisomerase II/histidine kinase"/>
    <property type="match status" value="1"/>
</dbReference>
<reference evidence="17 18" key="1">
    <citation type="submission" date="2021-01" db="EMBL/GenBank/DDBJ databases">
        <title>Belnapia mucosa sp. nov. and Belnapia arida sp. nov., isolated from the Tabernas Desert (Almeria, Spain).</title>
        <authorList>
            <person name="Molina-Menor E."/>
            <person name="Vidal-Verdu A."/>
            <person name="Calonge A."/>
            <person name="Satari L."/>
            <person name="Pereto Magraner J."/>
            <person name="Porcar Miralles M."/>
        </authorList>
    </citation>
    <scope>NUCLEOTIDE SEQUENCE [LARGE SCALE GENOMIC DNA]</scope>
    <source>
        <strain evidence="17 18">T6</strain>
    </source>
</reference>
<keyword evidence="18" id="KW-1185">Reference proteome</keyword>
<keyword evidence="10" id="KW-0547">Nucleotide-binding</keyword>
<dbReference type="Pfam" id="PF07536">
    <property type="entry name" value="HWE_HK"/>
    <property type="match status" value="1"/>
</dbReference>
<keyword evidence="9" id="KW-0677">Repeat</keyword>
<evidence type="ECO:0000256" key="5">
    <source>
        <dbReference type="ARBA" id="ARBA00022606"/>
    </source>
</evidence>
<dbReference type="Pfam" id="PF08447">
    <property type="entry name" value="PAS_3"/>
    <property type="match status" value="1"/>
</dbReference>
<evidence type="ECO:0000313" key="17">
    <source>
        <dbReference type="EMBL" id="MBL6454805.1"/>
    </source>
</evidence>
<dbReference type="InterPro" id="IPR000014">
    <property type="entry name" value="PAS"/>
</dbReference>
<feature type="domain" description="PAC" evidence="16">
    <location>
        <begin position="206"/>
        <end position="259"/>
    </location>
</feature>
<dbReference type="Gene3D" id="3.30.450.20">
    <property type="entry name" value="PAS domain"/>
    <property type="match status" value="2"/>
</dbReference>
<comment type="caution">
    <text evidence="17">The sequence shown here is derived from an EMBL/GenBank/DDBJ whole genome shotgun (WGS) entry which is preliminary data.</text>
</comment>
<evidence type="ECO:0000256" key="1">
    <source>
        <dbReference type="ARBA" id="ARBA00000085"/>
    </source>
</evidence>
<evidence type="ECO:0000256" key="4">
    <source>
        <dbReference type="ARBA" id="ARBA00022553"/>
    </source>
</evidence>
<evidence type="ECO:0000256" key="3">
    <source>
        <dbReference type="ARBA" id="ARBA00022543"/>
    </source>
</evidence>
<dbReference type="InterPro" id="IPR013656">
    <property type="entry name" value="PAS_4"/>
</dbReference>
<keyword evidence="11" id="KW-0418">Kinase</keyword>
<evidence type="ECO:0000256" key="8">
    <source>
        <dbReference type="ARBA" id="ARBA00022679"/>
    </source>
</evidence>
<keyword evidence="7" id="KW-0288">FMN</keyword>
<dbReference type="Proteomes" id="UP000606490">
    <property type="component" value="Unassembled WGS sequence"/>
</dbReference>
<gene>
    <name evidence="17" type="ORF">JMJ55_05680</name>
</gene>
<sequence length="602" mass="65166">MPAGEHDFAAMAAAVLDAAPVAALLLAPGSATALAGNREAALLFGCPEEAVVEAWAHALREAPDLARRLTAVEAELRAEIFDARLPRQGLPPEAVLVRCRRITLAGRPVLTLGLVPVIRRRQAEEALAIAKQRLEVALAGADLGAWHWDAGTNCLEVTPRWAAMLGLPPPEGPLPLSAWEALVHPNDLPPTQARLAPMLKGRTDRYEAEFRMRHAAGHWVWIRARGQAVGRDAQGRVRAVAGTHFDLTEQRQAAAARAASEREARRRLTDLESLYRTAPLGLAQMDTELRFVRINEALADINGFPIEAHLGRRFWELLPDIRAAAEPLLRRVAETGETIRGAEISGETARAPGVQRDWIAQLYPLRDPETDEVTGIGIVCEEVTERRRSERARELLLRELDHRVKNLFAVIAGLVTYTARGAASPDSMHTMLLGRIQALAQAHDLVRPALGGALAMEEGGTAVQALATALMKPFRPGSLAAPGRVERVLLSGPPVRLGPTAAPPLALALHELATNAAKYGALSREAGQVTLSWSVQDAAEGNMLRLLWQERDGPATHQPGRTGFGHRLVTQSSGQLSGSAQFHWAEPGLTVELLLPMDRLGR</sequence>
<dbReference type="PANTHER" id="PTHR41523">
    <property type="entry name" value="TWO-COMPONENT SYSTEM SENSOR PROTEIN"/>
    <property type="match status" value="1"/>
</dbReference>
<keyword evidence="3" id="KW-0600">Photoreceptor protein</keyword>
<accession>A0ABS1UZI1</accession>
<evidence type="ECO:0000256" key="11">
    <source>
        <dbReference type="ARBA" id="ARBA00022777"/>
    </source>
</evidence>
<dbReference type="SMART" id="SM00911">
    <property type="entry name" value="HWE_HK"/>
    <property type="match status" value="1"/>
</dbReference>
<evidence type="ECO:0000313" key="18">
    <source>
        <dbReference type="Proteomes" id="UP000606490"/>
    </source>
</evidence>
<dbReference type="PROSITE" id="PS50113">
    <property type="entry name" value="PAC"/>
    <property type="match status" value="1"/>
</dbReference>
<dbReference type="SUPFAM" id="SSF55785">
    <property type="entry name" value="PYP-like sensor domain (PAS domain)"/>
    <property type="match status" value="2"/>
</dbReference>
<keyword evidence="4" id="KW-0597">Phosphoprotein</keyword>
<dbReference type="CDD" id="cd00130">
    <property type="entry name" value="PAS"/>
    <property type="match status" value="1"/>
</dbReference>
<keyword evidence="5" id="KW-0716">Sensory transduction</keyword>
<evidence type="ECO:0000256" key="13">
    <source>
        <dbReference type="ARBA" id="ARBA00022991"/>
    </source>
</evidence>
<keyword evidence="6" id="KW-0285">Flavoprotein</keyword>
<dbReference type="PANTHER" id="PTHR41523:SF8">
    <property type="entry name" value="ETHYLENE RESPONSE SENSOR PROTEIN"/>
    <property type="match status" value="1"/>
</dbReference>
<dbReference type="Gene3D" id="3.30.565.10">
    <property type="entry name" value="Histidine kinase-like ATPase, C-terminal domain"/>
    <property type="match status" value="1"/>
</dbReference>
<keyword evidence="8" id="KW-0808">Transferase</keyword>
<comment type="catalytic activity">
    <reaction evidence="1">
        <text>ATP + protein L-histidine = ADP + protein N-phospho-L-histidine.</text>
        <dbReference type="EC" id="2.7.13.3"/>
    </reaction>
</comment>
<keyword evidence="13" id="KW-0157">Chromophore</keyword>
<dbReference type="InterPro" id="IPR000700">
    <property type="entry name" value="PAS-assoc_C"/>
</dbReference>
<evidence type="ECO:0000256" key="12">
    <source>
        <dbReference type="ARBA" id="ARBA00022840"/>
    </source>
</evidence>
<keyword evidence="12" id="KW-0067">ATP-binding</keyword>
<evidence type="ECO:0000259" key="16">
    <source>
        <dbReference type="PROSITE" id="PS50113"/>
    </source>
</evidence>
<evidence type="ECO:0000256" key="7">
    <source>
        <dbReference type="ARBA" id="ARBA00022643"/>
    </source>
</evidence>
<protein>
    <recommendedName>
        <fullName evidence="2">histidine kinase</fullName>
        <ecNumber evidence="2">2.7.13.3</ecNumber>
    </recommendedName>
</protein>
<evidence type="ECO:0000256" key="10">
    <source>
        <dbReference type="ARBA" id="ARBA00022741"/>
    </source>
</evidence>
<name>A0ABS1UZI1_9PROT</name>
<organism evidence="17 18">
    <name type="scientific">Belnapia mucosa</name>
    <dbReference type="NCBI Taxonomy" id="2804532"/>
    <lineage>
        <taxon>Bacteria</taxon>
        <taxon>Pseudomonadati</taxon>
        <taxon>Pseudomonadota</taxon>
        <taxon>Alphaproteobacteria</taxon>
        <taxon>Acetobacterales</taxon>
        <taxon>Roseomonadaceae</taxon>
        <taxon>Belnapia</taxon>
    </lineage>
</organism>
<dbReference type="RefSeq" id="WP_202824543.1">
    <property type="nucleotide sequence ID" value="NZ_JAEUXJ010000002.1"/>
</dbReference>
<dbReference type="Pfam" id="PF08448">
    <property type="entry name" value="PAS_4"/>
    <property type="match status" value="1"/>
</dbReference>
<dbReference type="InterPro" id="IPR011102">
    <property type="entry name" value="Sig_transdc_His_kinase_HWE"/>
</dbReference>
<dbReference type="InterPro" id="IPR013655">
    <property type="entry name" value="PAS_fold_3"/>
</dbReference>
<evidence type="ECO:0000256" key="15">
    <source>
        <dbReference type="ARBA" id="ARBA00023170"/>
    </source>
</evidence>
<keyword evidence="15" id="KW-0675">Receptor</keyword>
<dbReference type="InterPro" id="IPR035965">
    <property type="entry name" value="PAS-like_dom_sf"/>
</dbReference>
<dbReference type="NCBIfam" id="TIGR00229">
    <property type="entry name" value="sensory_box"/>
    <property type="match status" value="2"/>
</dbReference>
<evidence type="ECO:0000256" key="6">
    <source>
        <dbReference type="ARBA" id="ARBA00022630"/>
    </source>
</evidence>
<dbReference type="EMBL" id="JAEUXJ010000002">
    <property type="protein sequence ID" value="MBL6454805.1"/>
    <property type="molecule type" value="Genomic_DNA"/>
</dbReference>
<keyword evidence="14" id="KW-0843">Virulence</keyword>
<evidence type="ECO:0000256" key="14">
    <source>
        <dbReference type="ARBA" id="ARBA00023026"/>
    </source>
</evidence>
<dbReference type="InterPro" id="IPR036890">
    <property type="entry name" value="HATPase_C_sf"/>
</dbReference>
<dbReference type="SMART" id="SM00091">
    <property type="entry name" value="PAS"/>
    <property type="match status" value="3"/>
</dbReference>
<evidence type="ECO:0000256" key="2">
    <source>
        <dbReference type="ARBA" id="ARBA00012438"/>
    </source>
</evidence>
<evidence type="ECO:0000256" key="9">
    <source>
        <dbReference type="ARBA" id="ARBA00022737"/>
    </source>
</evidence>